<evidence type="ECO:0000313" key="3">
    <source>
        <dbReference type="Proteomes" id="UP000682877"/>
    </source>
</evidence>
<dbReference type="Pfam" id="PF13456">
    <property type="entry name" value="RVT_3"/>
    <property type="match status" value="1"/>
</dbReference>
<name>A0A8S2AN91_ARAAE</name>
<evidence type="ECO:0000259" key="1">
    <source>
        <dbReference type="Pfam" id="PF13456"/>
    </source>
</evidence>
<dbReference type="InterPro" id="IPR044730">
    <property type="entry name" value="RNase_H-like_dom_plant"/>
</dbReference>
<dbReference type="Proteomes" id="UP000682877">
    <property type="component" value="Chromosome 6"/>
</dbReference>
<dbReference type="CDD" id="cd06222">
    <property type="entry name" value="RNase_H_like"/>
    <property type="match status" value="1"/>
</dbReference>
<accession>A0A8S2AN91</accession>
<dbReference type="InterPro" id="IPR002156">
    <property type="entry name" value="RNaseH_domain"/>
</dbReference>
<gene>
    <name evidence="2" type="ORF">AARE701A_LOCUS16237</name>
</gene>
<protein>
    <recommendedName>
        <fullName evidence="1">RNase H type-1 domain-containing protein</fullName>
    </recommendedName>
</protein>
<dbReference type="InterPro" id="IPR036397">
    <property type="entry name" value="RNaseH_sf"/>
</dbReference>
<dbReference type="GO" id="GO:0004523">
    <property type="term" value="F:RNA-DNA hybrid ribonuclease activity"/>
    <property type="evidence" value="ECO:0007669"/>
    <property type="project" value="InterPro"/>
</dbReference>
<dbReference type="GO" id="GO:0003676">
    <property type="term" value="F:nucleic acid binding"/>
    <property type="evidence" value="ECO:0007669"/>
    <property type="project" value="InterPro"/>
</dbReference>
<dbReference type="SUPFAM" id="SSF53098">
    <property type="entry name" value="Ribonuclease H-like"/>
    <property type="match status" value="1"/>
</dbReference>
<organism evidence="2 3">
    <name type="scientific">Arabidopsis arenosa</name>
    <name type="common">Sand rock-cress</name>
    <name type="synonym">Cardaminopsis arenosa</name>
    <dbReference type="NCBI Taxonomy" id="38785"/>
    <lineage>
        <taxon>Eukaryota</taxon>
        <taxon>Viridiplantae</taxon>
        <taxon>Streptophyta</taxon>
        <taxon>Embryophyta</taxon>
        <taxon>Tracheophyta</taxon>
        <taxon>Spermatophyta</taxon>
        <taxon>Magnoliopsida</taxon>
        <taxon>eudicotyledons</taxon>
        <taxon>Gunneridae</taxon>
        <taxon>Pentapetalae</taxon>
        <taxon>rosids</taxon>
        <taxon>malvids</taxon>
        <taxon>Brassicales</taxon>
        <taxon>Brassicaceae</taxon>
        <taxon>Camelineae</taxon>
        <taxon>Arabidopsis</taxon>
    </lineage>
</organism>
<keyword evidence="3" id="KW-1185">Reference proteome</keyword>
<proteinExistence type="predicted"/>
<evidence type="ECO:0000313" key="2">
    <source>
        <dbReference type="EMBL" id="CAE6123073.1"/>
    </source>
</evidence>
<dbReference type="InterPro" id="IPR052929">
    <property type="entry name" value="RNase_H-like_EbsB-rel"/>
</dbReference>
<dbReference type="PANTHER" id="PTHR47074">
    <property type="entry name" value="BNAC02G40300D PROTEIN"/>
    <property type="match status" value="1"/>
</dbReference>
<dbReference type="EMBL" id="LR999456">
    <property type="protein sequence ID" value="CAE6123073.1"/>
    <property type="molecule type" value="Genomic_DNA"/>
</dbReference>
<dbReference type="Gene3D" id="3.30.420.10">
    <property type="entry name" value="Ribonuclease H-like superfamily/Ribonuclease H"/>
    <property type="match status" value="1"/>
</dbReference>
<dbReference type="InterPro" id="IPR012337">
    <property type="entry name" value="RNaseH-like_sf"/>
</dbReference>
<dbReference type="AlphaFoldDB" id="A0A8S2AN91"/>
<sequence>MWNLWKARNFLIFEGRSFSEQDIVLKSLKEAKDWQAAQLALPKTVSKPLAKTVPSSRELVHTCFTDAAWSASTGVCGQGWIFLDPQGNAPLRFSTSRSFVGSALTAEALAVRSALNALKTVPELSSIRRLEVHSDSHVLVSTLNSKASSKELKAIIHDIACLGAELSSISFHFVPRLNNVIADSLAKAALFAANAFSPRGV</sequence>
<reference evidence="2" key="1">
    <citation type="submission" date="2021-01" db="EMBL/GenBank/DDBJ databases">
        <authorList>
            <person name="Bezrukov I."/>
        </authorList>
    </citation>
    <scope>NUCLEOTIDE SEQUENCE</scope>
</reference>
<feature type="domain" description="RNase H type-1" evidence="1">
    <location>
        <begin position="65"/>
        <end position="189"/>
    </location>
</feature>
<dbReference type="PANTHER" id="PTHR47074:SF49">
    <property type="entry name" value="POLYNUCLEOTIDYL TRANSFERASE, RIBONUCLEASE H-LIKE SUPERFAMILY PROTEIN"/>
    <property type="match status" value="1"/>
</dbReference>